<dbReference type="eggNOG" id="COG4974">
    <property type="taxonomic scope" value="Bacteria"/>
</dbReference>
<proteinExistence type="predicted"/>
<evidence type="ECO:0000313" key="1">
    <source>
        <dbReference type="EMBL" id="BAN34084.1"/>
    </source>
</evidence>
<sequence>MDVLHRMCNFLSSTKGKKLLAVAAGESRLVDMAVTSNGRDFESRPLIERHYLLLAALWLLMDWPDRFVQACILARTTQSRLLSDWEPPYWFESEVRKRLDRSGYTPTEEEAKHAAAYLERTQQRVSGKSVGQLIGNPDSMAATAYRKQKPRTMTEEEMERFFAGIDEAIRSKPKGSRARLLLERDRAIFWFIRLTGMSQRQVRTITVAEALALAKMGRLAGPGRSKLEGVVLSYLRDVRPALVKSRDNRILFLAANGSEMCAEALRQRFVGK</sequence>
<dbReference type="AlphaFoldDB" id="S6AHT1"/>
<accession>S6AHT1</accession>
<dbReference type="STRING" id="1163617.SCD_n00235"/>
<dbReference type="KEGG" id="sdr:SCD_n00235"/>
<dbReference type="EMBL" id="AP013066">
    <property type="protein sequence ID" value="BAN34084.1"/>
    <property type="molecule type" value="Genomic_DNA"/>
</dbReference>
<name>S6AHT1_SULDS</name>
<dbReference type="Proteomes" id="UP000015559">
    <property type="component" value="Chromosome"/>
</dbReference>
<protein>
    <submittedName>
        <fullName evidence="1">Uncharacterized protein</fullName>
    </submittedName>
</protein>
<dbReference type="HOGENOM" id="CLU_979781_0_0_4"/>
<organism evidence="1 2">
    <name type="scientific">Sulfuricella denitrificans (strain DSM 22764 / NBRC 105220 / skB26)</name>
    <dbReference type="NCBI Taxonomy" id="1163617"/>
    <lineage>
        <taxon>Bacteria</taxon>
        <taxon>Pseudomonadati</taxon>
        <taxon>Pseudomonadota</taxon>
        <taxon>Betaproteobacteria</taxon>
        <taxon>Nitrosomonadales</taxon>
        <taxon>Sulfuricellaceae</taxon>
        <taxon>Sulfuricella</taxon>
    </lineage>
</organism>
<keyword evidence="2" id="KW-1185">Reference proteome</keyword>
<reference evidence="1 2" key="1">
    <citation type="journal article" date="2012" name="Appl. Environ. Microbiol.">
        <title>Draft genome sequence of a psychrotolerant sulfur-oxidizing bacterium, Sulfuricella denitrificans skB26, and proteomic insights into cold adaptation.</title>
        <authorList>
            <person name="Watanabe T."/>
            <person name="Kojima H."/>
            <person name="Fukui M."/>
        </authorList>
    </citation>
    <scope>NUCLEOTIDE SEQUENCE [LARGE SCALE GENOMIC DNA]</scope>
    <source>
        <strain evidence="2">skB26</strain>
    </source>
</reference>
<evidence type="ECO:0000313" key="2">
    <source>
        <dbReference type="Proteomes" id="UP000015559"/>
    </source>
</evidence>
<gene>
    <name evidence="1" type="ORF">SCD_n00235</name>
</gene>